<evidence type="ECO:0000313" key="10">
    <source>
        <dbReference type="Proteomes" id="UP000675781"/>
    </source>
</evidence>
<comment type="similarity">
    <text evidence="6">Belongs to the BsaP family.</text>
</comment>
<feature type="domain" description="Biotin synthase auxiliary protein C-terminal" evidence="8">
    <location>
        <begin position="55"/>
        <end position="75"/>
    </location>
</feature>
<evidence type="ECO:0000256" key="1">
    <source>
        <dbReference type="ARBA" id="ARBA00001915"/>
    </source>
</evidence>
<sequence>MSEVVLAQTAANESGRPAGGYCGHCGEELSAPHRRCEAQLELEPPRYCPECRRRLIVQVLPTGYLARCSAHGELAAPDAA</sequence>
<dbReference type="EMBL" id="JAGSOG010000088">
    <property type="protein sequence ID" value="MBR7835254.1"/>
    <property type="molecule type" value="Genomic_DNA"/>
</dbReference>
<keyword evidence="10" id="KW-1185">Reference proteome</keyword>
<keyword evidence="2" id="KW-0479">Metal-binding</keyword>
<evidence type="ECO:0000256" key="4">
    <source>
        <dbReference type="ARBA" id="ARBA00023004"/>
    </source>
</evidence>
<comment type="cofactor">
    <cofactor evidence="1">
        <name>iron-sulfur cluster</name>
        <dbReference type="ChEBI" id="CHEBI:30408"/>
    </cofactor>
</comment>
<dbReference type="AlphaFoldDB" id="A0A941EUF0"/>
<dbReference type="Proteomes" id="UP000675781">
    <property type="component" value="Unassembled WGS sequence"/>
</dbReference>
<dbReference type="Pfam" id="PF26519">
    <property type="entry name" value="BsaP"/>
    <property type="match status" value="1"/>
</dbReference>
<reference evidence="9" key="1">
    <citation type="submission" date="2021-04" db="EMBL/GenBank/DDBJ databases">
        <title>Genome based classification of Actinospica acidithermotolerans sp. nov., an actinobacterium isolated from an Indonesian hot spring.</title>
        <authorList>
            <person name="Kusuma A.B."/>
            <person name="Putra K.E."/>
            <person name="Nafisah S."/>
            <person name="Loh J."/>
            <person name="Nouioui I."/>
            <person name="Goodfellow M."/>
        </authorList>
    </citation>
    <scope>NUCLEOTIDE SEQUENCE</scope>
    <source>
        <strain evidence="9">CSCA 57</strain>
    </source>
</reference>
<evidence type="ECO:0000256" key="7">
    <source>
        <dbReference type="ARBA" id="ARBA00093796"/>
    </source>
</evidence>
<gene>
    <name evidence="9" type="ORF">KDL01_18415</name>
</gene>
<evidence type="ECO:0000256" key="3">
    <source>
        <dbReference type="ARBA" id="ARBA00022756"/>
    </source>
</evidence>
<comment type="function">
    <text evidence="5">Required for the activity of the biotin synthase BioB.</text>
</comment>
<evidence type="ECO:0000313" key="9">
    <source>
        <dbReference type="EMBL" id="MBR7835254.1"/>
    </source>
</evidence>
<comment type="caution">
    <text evidence="9">The sequence shown here is derived from an EMBL/GenBank/DDBJ whole genome shotgun (WGS) entry which is preliminary data.</text>
</comment>
<accession>A0A941EUF0</accession>
<proteinExistence type="inferred from homology"/>
<evidence type="ECO:0000256" key="6">
    <source>
        <dbReference type="ARBA" id="ARBA00093780"/>
    </source>
</evidence>
<dbReference type="RefSeq" id="WP_212529747.1">
    <property type="nucleotide sequence ID" value="NZ_JAGSOG010000088.1"/>
</dbReference>
<name>A0A941EUF0_9ACTN</name>
<dbReference type="InterPro" id="IPR058605">
    <property type="entry name" value="BsaP_C"/>
</dbReference>
<organism evidence="9 10">
    <name type="scientific">Actinospica durhamensis</name>
    <dbReference type="NCBI Taxonomy" id="1508375"/>
    <lineage>
        <taxon>Bacteria</taxon>
        <taxon>Bacillati</taxon>
        <taxon>Actinomycetota</taxon>
        <taxon>Actinomycetes</taxon>
        <taxon>Catenulisporales</taxon>
        <taxon>Actinospicaceae</taxon>
        <taxon>Actinospica</taxon>
    </lineage>
</organism>
<keyword evidence="4" id="KW-0408">Iron</keyword>
<evidence type="ECO:0000256" key="2">
    <source>
        <dbReference type="ARBA" id="ARBA00022723"/>
    </source>
</evidence>
<evidence type="ECO:0000259" key="8">
    <source>
        <dbReference type="Pfam" id="PF26519"/>
    </source>
</evidence>
<evidence type="ECO:0000256" key="5">
    <source>
        <dbReference type="ARBA" id="ARBA00093761"/>
    </source>
</evidence>
<protein>
    <recommendedName>
        <fullName evidence="7">Biotin synthase auxiliary protein</fullName>
    </recommendedName>
</protein>
<keyword evidence="3" id="KW-0093">Biotin biosynthesis</keyword>